<dbReference type="Gene3D" id="3.40.50.720">
    <property type="entry name" value="NAD(P)-binding Rossmann-like Domain"/>
    <property type="match status" value="1"/>
</dbReference>
<keyword evidence="9" id="KW-0053">Apoptosis</keyword>
<dbReference type="Gene3D" id="3.30.360.10">
    <property type="entry name" value="Dihydrodipicolinate Reductase, domain 2"/>
    <property type="match status" value="1"/>
</dbReference>
<keyword evidence="7" id="KW-0963">Cytoplasm</keyword>
<dbReference type="Pfam" id="PF02800">
    <property type="entry name" value="Gp_dh_C"/>
    <property type="match status" value="1"/>
</dbReference>
<evidence type="ECO:0000256" key="13">
    <source>
        <dbReference type="ARBA" id="ARBA00023027"/>
    </source>
</evidence>
<dbReference type="GO" id="GO:0006417">
    <property type="term" value="P:regulation of translation"/>
    <property type="evidence" value="ECO:0007669"/>
    <property type="project" value="UniProtKB-KW"/>
</dbReference>
<evidence type="ECO:0000313" key="23">
    <source>
        <dbReference type="Proteomes" id="UP000001075"/>
    </source>
</evidence>
<keyword evidence="14" id="KW-0324">Glycolysis</keyword>
<evidence type="ECO:0000256" key="18">
    <source>
        <dbReference type="ARBA" id="ARBA00046997"/>
    </source>
</evidence>
<dbReference type="InterPro" id="IPR020831">
    <property type="entry name" value="GlycerAld/Erythrose_P_DH"/>
</dbReference>
<keyword evidence="11" id="KW-0810">Translation regulation</keyword>
<dbReference type="InterPro" id="IPR020829">
    <property type="entry name" value="GlycerAld_3-P_DH_cat"/>
</dbReference>
<comment type="subunit">
    <text evidence="18">Homotetramer. Interacts with TPPP; the interaction is direct. Interacts (when S-nitrosylated) with SIAH1; leading to nuclear translocation. Interacts with RILPL1/GOSPEL, leading to prevent the interaction between GAPDH and SIAH1 and prevent nuclear translocation. Interacts with CHP1; the interaction increases the binding of CHP1 with microtubules. Associates with microtubules. Interacts with EIF1AD, USP25, PRKCI and WARS1. Interacts with phosphorylated RPL13A; inhibited by oxidatively-modified low-densitity lipoprotein (LDL(ox)). Component of the GAIT complex. Interacts with FKBP6; leading to inhibit GAPDH catalytic activity. Interacts with TRAF2, promoting TRAF2 ubiquitination. Interacts with TRAF3, promoting TRAF3 ubiquitination.</text>
</comment>
<evidence type="ECO:0000256" key="9">
    <source>
        <dbReference type="ARBA" id="ARBA00022703"/>
    </source>
</evidence>
<evidence type="ECO:0000313" key="22">
    <source>
        <dbReference type="EMBL" id="EGW10208.1"/>
    </source>
</evidence>
<evidence type="ECO:0000256" key="7">
    <source>
        <dbReference type="ARBA" id="ARBA00022490"/>
    </source>
</evidence>
<dbReference type="PANTHER" id="PTHR10836">
    <property type="entry name" value="GLYCERALDEHYDE 3-PHOSPHATE DEHYDROGENASE"/>
    <property type="match status" value="1"/>
</dbReference>
<dbReference type="PANTHER" id="PTHR10836:SF111">
    <property type="entry name" value="GLYCERALDEHYDE-3-PHOSPHATE DEHYDROGENASE"/>
    <property type="match status" value="1"/>
</dbReference>
<dbReference type="GO" id="GO:0004365">
    <property type="term" value="F:glyceraldehyde-3-phosphate dehydrogenase (NAD+) (phosphorylating) activity"/>
    <property type="evidence" value="ECO:0007669"/>
    <property type="project" value="UniProtKB-EC"/>
</dbReference>
<evidence type="ECO:0000256" key="4">
    <source>
        <dbReference type="ARBA" id="ARBA00004869"/>
    </source>
</evidence>
<evidence type="ECO:0000256" key="17">
    <source>
        <dbReference type="ARBA" id="ARBA00031890"/>
    </source>
</evidence>
<evidence type="ECO:0000256" key="8">
    <source>
        <dbReference type="ARBA" id="ARBA00022679"/>
    </source>
</evidence>
<accession>G3IJG4</accession>
<dbReference type="EC" id="1.2.1.12" evidence="6"/>
<name>G3IJG4_CRIGR</name>
<evidence type="ECO:0000256" key="10">
    <source>
        <dbReference type="ARBA" id="ARBA00022799"/>
    </source>
</evidence>
<comment type="catalytic activity">
    <reaction evidence="19">
        <text>D-glyceraldehyde 3-phosphate + phosphate + NAD(+) = (2R)-3-phospho-glyceroyl phosphate + NADH + H(+)</text>
        <dbReference type="Rhea" id="RHEA:10300"/>
        <dbReference type="ChEBI" id="CHEBI:15378"/>
        <dbReference type="ChEBI" id="CHEBI:43474"/>
        <dbReference type="ChEBI" id="CHEBI:57540"/>
        <dbReference type="ChEBI" id="CHEBI:57604"/>
        <dbReference type="ChEBI" id="CHEBI:57945"/>
        <dbReference type="ChEBI" id="CHEBI:59776"/>
        <dbReference type="EC" id="1.2.1.12"/>
    </reaction>
</comment>
<dbReference type="AlphaFoldDB" id="G3IJG4"/>
<evidence type="ECO:0000256" key="19">
    <source>
        <dbReference type="ARBA" id="ARBA00047698"/>
    </source>
</evidence>
<dbReference type="EMBL" id="JH003291">
    <property type="protein sequence ID" value="EGW10208.1"/>
    <property type="molecule type" value="Genomic_DNA"/>
</dbReference>
<dbReference type="STRING" id="10029.G3IJG4"/>
<evidence type="ECO:0000256" key="14">
    <source>
        <dbReference type="ARBA" id="ARBA00023152"/>
    </source>
</evidence>
<comment type="subcellular location">
    <subcellularLocation>
        <location evidence="2">Cytoplasm</location>
        <location evidence="2">Cytoskeleton</location>
    </subcellularLocation>
    <subcellularLocation>
        <location evidence="3">Cytoplasm</location>
        <location evidence="3">Cytosol</location>
    </subcellularLocation>
    <subcellularLocation>
        <location evidence="1">Nucleus</location>
    </subcellularLocation>
</comment>
<comment type="pathway">
    <text evidence="4">Carbohydrate degradation; glycolysis; pyruvate from D-glyceraldehyde 3-phosphate: step 1/5.</text>
</comment>
<keyword evidence="8" id="KW-0808">Transferase</keyword>
<dbReference type="GO" id="GO:0006915">
    <property type="term" value="P:apoptotic process"/>
    <property type="evidence" value="ECO:0007669"/>
    <property type="project" value="UniProtKB-KW"/>
</dbReference>
<evidence type="ECO:0000256" key="15">
    <source>
        <dbReference type="ARBA" id="ARBA00023212"/>
    </source>
</evidence>
<evidence type="ECO:0000256" key="3">
    <source>
        <dbReference type="ARBA" id="ARBA00004514"/>
    </source>
</evidence>
<feature type="domain" description="Glyceraldehyde 3-phosphate dehydrogenase catalytic" evidence="21">
    <location>
        <begin position="104"/>
        <end position="145"/>
    </location>
</feature>
<evidence type="ECO:0000259" key="21">
    <source>
        <dbReference type="Pfam" id="PF02800"/>
    </source>
</evidence>
<dbReference type="InParanoid" id="G3IJG4"/>
<evidence type="ECO:0000256" key="12">
    <source>
        <dbReference type="ARBA" id="ARBA00023002"/>
    </source>
</evidence>
<keyword evidence="12" id="KW-0560">Oxidoreductase</keyword>
<dbReference type="FunFam" id="3.40.50.720:FF:000636">
    <property type="entry name" value="Glyceraldehyde-3-phosphate dehydrogenase 2, cytosolic"/>
    <property type="match status" value="1"/>
</dbReference>
<evidence type="ECO:0000256" key="5">
    <source>
        <dbReference type="ARBA" id="ARBA00007406"/>
    </source>
</evidence>
<organism evidence="22 23">
    <name type="scientific">Cricetulus griseus</name>
    <name type="common">Chinese hamster</name>
    <name type="synonym">Cricetulus barabensis griseus</name>
    <dbReference type="NCBI Taxonomy" id="10029"/>
    <lineage>
        <taxon>Eukaryota</taxon>
        <taxon>Metazoa</taxon>
        <taxon>Chordata</taxon>
        <taxon>Craniata</taxon>
        <taxon>Vertebrata</taxon>
        <taxon>Euteleostomi</taxon>
        <taxon>Mammalia</taxon>
        <taxon>Eutheria</taxon>
        <taxon>Euarchontoglires</taxon>
        <taxon>Glires</taxon>
        <taxon>Rodentia</taxon>
        <taxon>Myomorpha</taxon>
        <taxon>Muroidea</taxon>
        <taxon>Cricetidae</taxon>
        <taxon>Cricetinae</taxon>
        <taxon>Cricetulus</taxon>
    </lineage>
</organism>
<protein>
    <recommendedName>
        <fullName evidence="6">glyceraldehyde-3-phosphate dehydrogenase (phosphorylating)</fullName>
        <ecNumber evidence="6">1.2.1.12</ecNumber>
    </recommendedName>
    <alternativeName>
        <fullName evidence="17">Peptidyl-cysteine S-nitrosylase GAPDH</fullName>
    </alternativeName>
</protein>
<evidence type="ECO:0000256" key="1">
    <source>
        <dbReference type="ARBA" id="ARBA00004123"/>
    </source>
</evidence>
<keyword evidence="16" id="KW-0539">Nucleus</keyword>
<dbReference type="SUPFAM" id="SSF55347">
    <property type="entry name" value="Glyceraldehyde-3-phosphate dehydrogenase-like, C-terminal domain"/>
    <property type="match status" value="1"/>
</dbReference>
<keyword evidence="13" id="KW-0520">NAD</keyword>
<reference evidence="23" key="1">
    <citation type="journal article" date="2011" name="Nat. Biotechnol.">
        <title>The genomic sequence of the Chinese hamster ovary (CHO)-K1 cell line.</title>
        <authorList>
            <person name="Xu X."/>
            <person name="Nagarajan H."/>
            <person name="Lewis N.E."/>
            <person name="Pan S."/>
            <person name="Cai Z."/>
            <person name="Liu X."/>
            <person name="Chen W."/>
            <person name="Xie M."/>
            <person name="Wang W."/>
            <person name="Hammond S."/>
            <person name="Andersen M.R."/>
            <person name="Neff N."/>
            <person name="Passarelli B."/>
            <person name="Koh W."/>
            <person name="Fan H.C."/>
            <person name="Wang J."/>
            <person name="Gui Y."/>
            <person name="Lee K.H."/>
            <person name="Betenbaugh M.J."/>
            <person name="Quake S.R."/>
            <person name="Famili I."/>
            <person name="Palsson B.O."/>
            <person name="Wang J."/>
        </authorList>
    </citation>
    <scope>NUCLEOTIDE SEQUENCE [LARGE SCALE GENOMIC DNA]</scope>
    <source>
        <strain evidence="23">CHO K1 cell line</strain>
    </source>
</reference>
<dbReference type="GO" id="GO:0016740">
    <property type="term" value="F:transferase activity"/>
    <property type="evidence" value="ECO:0007669"/>
    <property type="project" value="UniProtKB-KW"/>
</dbReference>
<dbReference type="Proteomes" id="UP000001075">
    <property type="component" value="Unassembled WGS sequence"/>
</dbReference>
<sequence>MPHTNIPAPENHSKITPGEKHTFEKEKRHHLASDLLASKWTYCRHLDILNLFFTKPGVMKLEPGSDSPGKAAKALCNKFPGAVVATSLGLVLGTLIYTETVLPTLSFRKDQVVSCDFNSDSHSSIFDAGAGIALNDNFVKLISWYDNEFGYSNRVVDLMAYMASKE</sequence>
<proteinExistence type="inferred from homology"/>
<dbReference type="GO" id="GO:0006096">
    <property type="term" value="P:glycolytic process"/>
    <property type="evidence" value="ECO:0007669"/>
    <property type="project" value="UniProtKB-KW"/>
</dbReference>
<dbReference type="GO" id="GO:0005829">
    <property type="term" value="C:cytosol"/>
    <property type="evidence" value="ECO:0007669"/>
    <property type="project" value="UniProtKB-SubCell"/>
</dbReference>
<evidence type="ECO:0000256" key="2">
    <source>
        <dbReference type="ARBA" id="ARBA00004245"/>
    </source>
</evidence>
<comment type="catalytic activity">
    <reaction evidence="20">
        <text>S-nitroso-L-cysteinyl-[GAPDH] + L-cysteinyl-[protein] = L-cysteinyl-[GAPDH] + S-nitroso-L-cysteinyl-[protein]</text>
        <dbReference type="Rhea" id="RHEA:66684"/>
        <dbReference type="Rhea" id="RHEA-COMP:10131"/>
        <dbReference type="Rhea" id="RHEA-COMP:17089"/>
        <dbReference type="Rhea" id="RHEA-COMP:17090"/>
        <dbReference type="Rhea" id="RHEA-COMP:17091"/>
        <dbReference type="ChEBI" id="CHEBI:29950"/>
        <dbReference type="ChEBI" id="CHEBI:149494"/>
    </reaction>
    <physiologicalReaction direction="left-to-right" evidence="20">
        <dbReference type="Rhea" id="RHEA:66685"/>
    </physiologicalReaction>
</comment>
<evidence type="ECO:0000256" key="20">
    <source>
        <dbReference type="ARBA" id="ARBA00048005"/>
    </source>
</evidence>
<evidence type="ECO:0000256" key="6">
    <source>
        <dbReference type="ARBA" id="ARBA00013119"/>
    </source>
</evidence>
<evidence type="ECO:0000256" key="16">
    <source>
        <dbReference type="ARBA" id="ARBA00023242"/>
    </source>
</evidence>
<keyword evidence="10" id="KW-0702">S-nitrosylation</keyword>
<keyword evidence="15" id="KW-0206">Cytoskeleton</keyword>
<dbReference type="GO" id="GO:0005856">
    <property type="term" value="C:cytoskeleton"/>
    <property type="evidence" value="ECO:0007669"/>
    <property type="project" value="UniProtKB-SubCell"/>
</dbReference>
<evidence type="ECO:0000256" key="11">
    <source>
        <dbReference type="ARBA" id="ARBA00022845"/>
    </source>
</evidence>
<dbReference type="GO" id="GO:0005634">
    <property type="term" value="C:nucleus"/>
    <property type="evidence" value="ECO:0007669"/>
    <property type="project" value="UniProtKB-SubCell"/>
</dbReference>
<comment type="similarity">
    <text evidence="5">Belongs to the glyceraldehyde-3-phosphate dehydrogenase family.</text>
</comment>
<gene>
    <name evidence="22" type="ORF">I79_023999</name>
</gene>